<dbReference type="PANTHER" id="PTHR43174">
    <property type="entry name" value="UDP-N-ACETYLGLUCOSAMINE 2-EPIMERASE"/>
    <property type="match status" value="1"/>
</dbReference>
<keyword evidence="2" id="KW-0418">Kinase</keyword>
<keyword evidence="3" id="KW-1185">Reference proteome</keyword>
<dbReference type="InterPro" id="IPR020004">
    <property type="entry name" value="UDP-GlcNAc_Epase"/>
</dbReference>
<dbReference type="GO" id="GO:0016301">
    <property type="term" value="F:kinase activity"/>
    <property type="evidence" value="ECO:0007669"/>
    <property type="project" value="UniProtKB-KW"/>
</dbReference>
<dbReference type="SUPFAM" id="SSF53756">
    <property type="entry name" value="UDP-Glycosyltransferase/glycogen phosphorylase"/>
    <property type="match status" value="1"/>
</dbReference>
<protein>
    <submittedName>
        <fullName evidence="2">Bifunctional UDP-N-acetylglucosamine 2-epimerase / N-acetylmannosamine kinase</fullName>
    </submittedName>
</protein>
<dbReference type="InterPro" id="IPR003331">
    <property type="entry name" value="UDP_GlcNAc_Epimerase_2_dom"/>
</dbReference>
<dbReference type="EMBL" id="CP052909">
    <property type="protein sequence ID" value="QNJ96700.1"/>
    <property type="molecule type" value="Genomic_DNA"/>
</dbReference>
<dbReference type="Proteomes" id="UP000515514">
    <property type="component" value="Chromosome"/>
</dbReference>
<dbReference type="GO" id="GO:0004553">
    <property type="term" value="F:hydrolase activity, hydrolyzing O-glycosyl compounds"/>
    <property type="evidence" value="ECO:0007669"/>
    <property type="project" value="InterPro"/>
</dbReference>
<sequence>MTKKRKICAVITARPSYSRVKTALQAIKDHPALELQLVVAGSALLDRYGTAVNFIERDGFTINEKVFIVLEGENKTAMAKTTGLGVMELANVFYNLQPDAVLTIADRFETIATSIAAAYQNIPLIHLQGGEVTGNIDEKVRHANTKLADLHFVTSEDARERVIKMGEDEDYVFNTGCPSIDLAAEIVRNPKLDFDPIEKYGGVGGTFSADQDYLVVMQHPVTTEYDEAKRDVQKTLTVIDALQIPTFWFWPNVDAGADGTSNAIRSYREEHNPKHIRFFKNMEPFDFLKLLINSKCLIGNSSVGIRECSFMGVPVVNIGTRQNRRLRGTNVIDVPYDSDLIKKAIEQQLDTPRNERSEIYGAGKSGKKIADIIANIELRFHKTITY</sequence>
<name>A0A7G8PQT4_9FLAO</name>
<dbReference type="GO" id="GO:0006047">
    <property type="term" value="P:UDP-N-acetylglucosamine metabolic process"/>
    <property type="evidence" value="ECO:0007669"/>
    <property type="project" value="InterPro"/>
</dbReference>
<dbReference type="AlphaFoldDB" id="A0A7G8PQT4"/>
<dbReference type="CDD" id="cd03786">
    <property type="entry name" value="GTB_UDP-GlcNAc_2-Epimerase"/>
    <property type="match status" value="1"/>
</dbReference>
<dbReference type="PANTHER" id="PTHR43174:SF3">
    <property type="entry name" value="UDP-N-ACETYLGLUCOSAMINE 2-EPIMERASE"/>
    <property type="match status" value="1"/>
</dbReference>
<dbReference type="Pfam" id="PF02350">
    <property type="entry name" value="Epimerase_2"/>
    <property type="match status" value="1"/>
</dbReference>
<evidence type="ECO:0000313" key="2">
    <source>
        <dbReference type="EMBL" id="QNJ96700.1"/>
    </source>
</evidence>
<dbReference type="InterPro" id="IPR029767">
    <property type="entry name" value="WecB-like"/>
</dbReference>
<gene>
    <name evidence="2" type="ORF">ALE3EI_0109</name>
</gene>
<reference evidence="2 3" key="1">
    <citation type="submission" date="2020-04" db="EMBL/GenBank/DDBJ databases">
        <title>Genome sequence of Altibacter aquimarinus strain ALE3EI.</title>
        <authorList>
            <person name="Oh H.-M."/>
            <person name="Jang D."/>
        </authorList>
    </citation>
    <scope>NUCLEOTIDE SEQUENCE [LARGE SCALE GENOMIC DNA]</scope>
    <source>
        <strain evidence="2 3">ALE3EI</strain>
    </source>
</reference>
<feature type="domain" description="UDP-N-acetylglucosamine 2-epimerase" evidence="1">
    <location>
        <begin position="25"/>
        <end position="373"/>
    </location>
</feature>
<evidence type="ECO:0000313" key="3">
    <source>
        <dbReference type="Proteomes" id="UP000515514"/>
    </source>
</evidence>
<dbReference type="NCBIfam" id="TIGR03568">
    <property type="entry name" value="NeuC_NnaA"/>
    <property type="match status" value="1"/>
</dbReference>
<proteinExistence type="predicted"/>
<organism evidence="2 3">
    <name type="scientific">Constantimarinum furrinae</name>
    <dbReference type="NCBI Taxonomy" id="2562285"/>
    <lineage>
        <taxon>Bacteria</taxon>
        <taxon>Pseudomonadati</taxon>
        <taxon>Bacteroidota</taxon>
        <taxon>Flavobacteriia</taxon>
        <taxon>Flavobacteriales</taxon>
        <taxon>Flavobacteriaceae</taxon>
        <taxon>Altibacter/Constantimarinum group</taxon>
        <taxon>Constantimarinum</taxon>
    </lineage>
</organism>
<dbReference type="Gene3D" id="3.40.50.2000">
    <property type="entry name" value="Glycogen Phosphorylase B"/>
    <property type="match status" value="2"/>
</dbReference>
<accession>A0A7G8PQT4</accession>
<dbReference type="RefSeq" id="WP_186989785.1">
    <property type="nucleotide sequence ID" value="NZ_CP052909.1"/>
</dbReference>
<evidence type="ECO:0000259" key="1">
    <source>
        <dbReference type="Pfam" id="PF02350"/>
    </source>
</evidence>
<keyword evidence="2" id="KW-0808">Transferase</keyword>
<dbReference type="KEGG" id="alti:ALE3EI_0109"/>